<evidence type="ECO:0000256" key="1">
    <source>
        <dbReference type="ARBA" id="ARBA00022679"/>
    </source>
</evidence>
<accession>A0A108ESL1</accession>
<comment type="caution">
    <text evidence="4">The sequence shown here is derived from an EMBL/GenBank/DDBJ whole genome shotgun (WGS) entry which is preliminary data.</text>
</comment>
<dbReference type="InterPro" id="IPR000182">
    <property type="entry name" value="GNAT_dom"/>
</dbReference>
<dbReference type="CDD" id="cd04301">
    <property type="entry name" value="NAT_SF"/>
    <property type="match status" value="1"/>
</dbReference>
<evidence type="ECO:0000313" key="4">
    <source>
        <dbReference type="EMBL" id="KWE03399.1"/>
    </source>
</evidence>
<dbReference type="PANTHER" id="PTHR43877:SF2">
    <property type="entry name" value="AMINOALKYLPHOSPHONATE N-ACETYLTRANSFERASE-RELATED"/>
    <property type="match status" value="1"/>
</dbReference>
<gene>
    <name evidence="4" type="ORF">WL73_15080</name>
</gene>
<dbReference type="Pfam" id="PF00583">
    <property type="entry name" value="Acetyltransf_1"/>
    <property type="match status" value="1"/>
</dbReference>
<dbReference type="PROSITE" id="PS51186">
    <property type="entry name" value="GNAT"/>
    <property type="match status" value="1"/>
</dbReference>
<reference evidence="4 5" key="1">
    <citation type="submission" date="2015-11" db="EMBL/GenBank/DDBJ databases">
        <title>Expanding the genomic diversity of Burkholderia species for the development of highly accurate diagnostics.</title>
        <authorList>
            <person name="Sahl J."/>
            <person name="Keim P."/>
            <person name="Wagner D."/>
        </authorList>
    </citation>
    <scope>NUCLEOTIDE SEQUENCE [LARGE SCALE GENOMIC DNA]</scope>
    <source>
        <strain evidence="4 5">MSMB2167WGS</strain>
    </source>
</reference>
<dbReference type="Proteomes" id="UP000062998">
    <property type="component" value="Unassembled WGS sequence"/>
</dbReference>
<evidence type="ECO:0000256" key="2">
    <source>
        <dbReference type="ARBA" id="ARBA00023315"/>
    </source>
</evidence>
<dbReference type="Gene3D" id="3.40.630.30">
    <property type="match status" value="1"/>
</dbReference>
<organism evidence="4 5">
    <name type="scientific">Burkholderia ubonensis</name>
    <dbReference type="NCBI Taxonomy" id="101571"/>
    <lineage>
        <taxon>Bacteria</taxon>
        <taxon>Pseudomonadati</taxon>
        <taxon>Pseudomonadota</taxon>
        <taxon>Betaproteobacteria</taxon>
        <taxon>Burkholderiales</taxon>
        <taxon>Burkholderiaceae</taxon>
        <taxon>Burkholderia</taxon>
        <taxon>Burkholderia cepacia complex</taxon>
    </lineage>
</organism>
<dbReference type="PANTHER" id="PTHR43877">
    <property type="entry name" value="AMINOALKYLPHOSPHONATE N-ACETYLTRANSFERASE-RELATED-RELATED"/>
    <property type="match status" value="1"/>
</dbReference>
<dbReference type="InterPro" id="IPR016181">
    <property type="entry name" value="Acyl_CoA_acyltransferase"/>
</dbReference>
<keyword evidence="2" id="KW-0012">Acyltransferase</keyword>
<dbReference type="AlphaFoldDB" id="A0A108ESL1"/>
<dbReference type="SUPFAM" id="SSF55729">
    <property type="entry name" value="Acyl-CoA N-acyltransferases (Nat)"/>
    <property type="match status" value="1"/>
</dbReference>
<evidence type="ECO:0000313" key="5">
    <source>
        <dbReference type="Proteomes" id="UP000062998"/>
    </source>
</evidence>
<dbReference type="OrthoDB" id="9796381at2"/>
<keyword evidence="1 4" id="KW-0808">Transferase</keyword>
<feature type="domain" description="N-acetyltransferase" evidence="3">
    <location>
        <begin position="24"/>
        <end position="188"/>
    </location>
</feature>
<dbReference type="GO" id="GO:0016747">
    <property type="term" value="F:acyltransferase activity, transferring groups other than amino-acyl groups"/>
    <property type="evidence" value="ECO:0007669"/>
    <property type="project" value="InterPro"/>
</dbReference>
<dbReference type="RefSeq" id="WP_060302754.1">
    <property type="nucleotide sequence ID" value="NZ_LPIU01000004.1"/>
</dbReference>
<evidence type="ECO:0000259" key="3">
    <source>
        <dbReference type="PROSITE" id="PS51186"/>
    </source>
</evidence>
<proteinExistence type="predicted"/>
<protein>
    <submittedName>
        <fullName evidence="4">GCN5 family acetyltransferase</fullName>
    </submittedName>
</protein>
<name>A0A108ESL1_9BURK</name>
<sequence>MPHSEPARRTRTYAAYAKQLDERVVLRRFDPRVDSYESLTALLQRAFAPLGALGFPYPAADRSAAGTRERTLAGECFVALSKGHLVATLTMRRSDPDSPCDPYRSRRVATIRELAVDPVWQARGIGRSLLAFAEQWSASHRASHLALDVPQEAGRLVAFCVGEGFRPIDVMRFAGRGYDSAVLCKPIGATNSAATMRGAVAIHPIRRQAASS</sequence>
<dbReference type="InterPro" id="IPR050832">
    <property type="entry name" value="Bact_Acetyltransf"/>
</dbReference>
<dbReference type="EMBL" id="LPIX01000054">
    <property type="protein sequence ID" value="KWE03399.1"/>
    <property type="molecule type" value="Genomic_DNA"/>
</dbReference>